<dbReference type="Gene3D" id="1.25.40.10">
    <property type="entry name" value="Tetratricopeptide repeat domain"/>
    <property type="match status" value="1"/>
</dbReference>
<organism evidence="6 7">
    <name type="scientific">Euroglyphus maynei</name>
    <name type="common">Mayne's house dust mite</name>
    <dbReference type="NCBI Taxonomy" id="6958"/>
    <lineage>
        <taxon>Eukaryota</taxon>
        <taxon>Metazoa</taxon>
        <taxon>Ecdysozoa</taxon>
        <taxon>Arthropoda</taxon>
        <taxon>Chelicerata</taxon>
        <taxon>Arachnida</taxon>
        <taxon>Acari</taxon>
        <taxon>Acariformes</taxon>
        <taxon>Sarcoptiformes</taxon>
        <taxon>Astigmata</taxon>
        <taxon>Psoroptidia</taxon>
        <taxon>Analgoidea</taxon>
        <taxon>Pyroglyphidae</taxon>
        <taxon>Pyroglyphinae</taxon>
        <taxon>Euroglyphus</taxon>
    </lineage>
</organism>
<comment type="caution">
    <text evidence="6">The sequence shown here is derived from an EMBL/GenBank/DDBJ whole genome shotgun (WGS) entry which is preliminary data.</text>
</comment>
<protein>
    <recommendedName>
        <fullName evidence="5">AIP/AIPL N-terminal FKBP-type PPIase domain-containing protein</fullName>
    </recommendedName>
</protein>
<keyword evidence="3" id="KW-0677">Repeat</keyword>
<dbReference type="Proteomes" id="UP000194236">
    <property type="component" value="Unassembled WGS sequence"/>
</dbReference>
<dbReference type="SMART" id="SM00028">
    <property type="entry name" value="TPR"/>
    <property type="match status" value="3"/>
</dbReference>
<dbReference type="Pfam" id="PF23322">
    <property type="entry name" value="PPIase_AIP"/>
    <property type="match status" value="1"/>
</dbReference>
<evidence type="ECO:0000313" key="7">
    <source>
        <dbReference type="Proteomes" id="UP000194236"/>
    </source>
</evidence>
<evidence type="ECO:0000259" key="5">
    <source>
        <dbReference type="Pfam" id="PF23322"/>
    </source>
</evidence>
<evidence type="ECO:0000313" key="6">
    <source>
        <dbReference type="EMBL" id="OTF69596.1"/>
    </source>
</evidence>
<keyword evidence="7" id="KW-1185">Reference proteome</keyword>
<dbReference type="InterPro" id="IPR019734">
    <property type="entry name" value="TPR_rpt"/>
</dbReference>
<dbReference type="FunFam" id="1.25.40.10:FF:000052">
    <property type="entry name" value="Aryl-hydrocarbon-interacting protein-like 1"/>
    <property type="match status" value="1"/>
</dbReference>
<sequence>MEDPTKSMEDLFNPIIRNRKVLIPGKGNVPDYSNGTKVTFHFKTEASYSDDDAEFDDMTMIDDSKSLNKPMELFIGKQFKFPLWEEWIKHMRLGEVSRLSLDWMLCQDVYPLLSKSYRNFANPHDHDDDDPARRSHCCGMAKQTGTGHKDLDDLINRPPKRLRFTIELIRVENPNDVDKEVWLMNEKEMQENVPVLQREGNQLFKAKKFEEASYKYRKALAILEQLMTREKPGDQDWLNYDLGKIPLLCNLSQCELYLQQYYNAIRHTDEVLEKDPKNVKALYRRAKAHSAVWNVDQARKDFQRVSELDSSLQPMVKQHLIELDQQIKRKTQEDMQLLKGKLF</sequence>
<dbReference type="AlphaFoldDB" id="A0A1Y3AQ48"/>
<keyword evidence="2" id="KW-0963">Cytoplasm</keyword>
<dbReference type="OrthoDB" id="5829758at2759"/>
<dbReference type="GO" id="GO:0003755">
    <property type="term" value="F:peptidyl-prolyl cis-trans isomerase activity"/>
    <property type="evidence" value="ECO:0007669"/>
    <property type="project" value="InterPro"/>
</dbReference>
<gene>
    <name evidence="6" type="ORF">BLA29_004503</name>
</gene>
<dbReference type="PANTHER" id="PTHR11242:SF0">
    <property type="entry name" value="TPR_REGION DOMAIN-CONTAINING PROTEIN"/>
    <property type="match status" value="1"/>
</dbReference>
<evidence type="ECO:0000256" key="2">
    <source>
        <dbReference type="ARBA" id="ARBA00022490"/>
    </source>
</evidence>
<dbReference type="GO" id="GO:0005737">
    <property type="term" value="C:cytoplasm"/>
    <property type="evidence" value="ECO:0007669"/>
    <property type="project" value="UniProtKB-SubCell"/>
</dbReference>
<proteinExistence type="predicted"/>
<dbReference type="InterPro" id="IPR039663">
    <property type="entry name" value="AIP/AIPL1/TTC9"/>
</dbReference>
<evidence type="ECO:0000256" key="4">
    <source>
        <dbReference type="ARBA" id="ARBA00022803"/>
    </source>
</evidence>
<dbReference type="EMBL" id="MUJZ01069634">
    <property type="protein sequence ID" value="OTF69596.1"/>
    <property type="molecule type" value="Genomic_DNA"/>
</dbReference>
<evidence type="ECO:0000256" key="3">
    <source>
        <dbReference type="ARBA" id="ARBA00022737"/>
    </source>
</evidence>
<dbReference type="SUPFAM" id="SSF48452">
    <property type="entry name" value="TPR-like"/>
    <property type="match status" value="1"/>
</dbReference>
<name>A0A1Y3AQ48_EURMA</name>
<dbReference type="SUPFAM" id="SSF54534">
    <property type="entry name" value="FKBP-like"/>
    <property type="match status" value="1"/>
</dbReference>
<dbReference type="Gene3D" id="3.10.50.40">
    <property type="match status" value="1"/>
</dbReference>
<feature type="domain" description="AIP/AIPL N-terminal FKBP-type PPIase" evidence="5">
    <location>
        <begin position="31"/>
        <end position="169"/>
    </location>
</feature>
<keyword evidence="4" id="KW-0802">TPR repeat</keyword>
<evidence type="ECO:0000256" key="1">
    <source>
        <dbReference type="ARBA" id="ARBA00004496"/>
    </source>
</evidence>
<reference evidence="6 7" key="1">
    <citation type="submission" date="2017-03" db="EMBL/GenBank/DDBJ databases">
        <title>Genome Survey of Euroglyphus maynei.</title>
        <authorList>
            <person name="Arlian L.G."/>
            <person name="Morgan M.S."/>
            <person name="Rider S.D."/>
        </authorList>
    </citation>
    <scope>NUCLEOTIDE SEQUENCE [LARGE SCALE GENOMIC DNA]</scope>
    <source>
        <strain evidence="6">Arlian Lab</strain>
        <tissue evidence="6">Whole body</tissue>
    </source>
</reference>
<accession>A0A1Y3AQ48</accession>
<dbReference type="InterPro" id="IPR011990">
    <property type="entry name" value="TPR-like_helical_dom_sf"/>
</dbReference>
<dbReference type="InterPro" id="IPR056277">
    <property type="entry name" value="PPIase_AIP"/>
</dbReference>
<dbReference type="InterPro" id="IPR046357">
    <property type="entry name" value="PPIase_dom_sf"/>
</dbReference>
<dbReference type="PANTHER" id="PTHR11242">
    <property type="entry name" value="ARYL HYDROCARBON RECEPTOR INTERACTING PROTEIN RELATED"/>
    <property type="match status" value="1"/>
</dbReference>
<comment type="subcellular location">
    <subcellularLocation>
        <location evidence="1">Cytoplasm</location>
    </subcellularLocation>
</comment>